<dbReference type="Proteomes" id="UP000281738">
    <property type="component" value="Unassembled WGS sequence"/>
</dbReference>
<dbReference type="AlphaFoldDB" id="A0A3N2CW97"/>
<proteinExistence type="predicted"/>
<organism evidence="1 2">
    <name type="scientific">Nocardioides aurantiacus</name>
    <dbReference type="NCBI Taxonomy" id="86796"/>
    <lineage>
        <taxon>Bacteria</taxon>
        <taxon>Bacillati</taxon>
        <taxon>Actinomycetota</taxon>
        <taxon>Actinomycetes</taxon>
        <taxon>Propionibacteriales</taxon>
        <taxon>Nocardioidaceae</taxon>
        <taxon>Nocardioides</taxon>
    </lineage>
</organism>
<evidence type="ECO:0000313" key="2">
    <source>
        <dbReference type="Proteomes" id="UP000281738"/>
    </source>
</evidence>
<sequence length="128" mass="13904">MSEAKSLAVVIAALRAQGSNAQSLADLNRMTTKPERYNQVVLTERPESTRRVGGSGGARAWRISILSVGRIYGDAQNEREVARRALKDQFLTFEDGSTAGVGVDSVEHDPIVPDEGWFSGSSSYVFDN</sequence>
<protein>
    <submittedName>
        <fullName evidence="1">Uncharacterized protein</fullName>
    </submittedName>
</protein>
<evidence type="ECO:0000313" key="1">
    <source>
        <dbReference type="EMBL" id="ROR91769.1"/>
    </source>
</evidence>
<keyword evidence="2" id="KW-1185">Reference proteome</keyword>
<accession>A0A3N2CW97</accession>
<dbReference type="RefSeq" id="WP_123391379.1">
    <property type="nucleotide sequence ID" value="NZ_RKHO01000001.1"/>
</dbReference>
<name>A0A3N2CW97_9ACTN</name>
<gene>
    <name evidence="1" type="ORF">EDD33_2644</name>
</gene>
<reference evidence="1 2" key="1">
    <citation type="submission" date="2018-11" db="EMBL/GenBank/DDBJ databases">
        <title>Sequencing the genomes of 1000 actinobacteria strains.</title>
        <authorList>
            <person name="Klenk H.-P."/>
        </authorList>
    </citation>
    <scope>NUCLEOTIDE SEQUENCE [LARGE SCALE GENOMIC DNA]</scope>
    <source>
        <strain evidence="1 2">DSM 12652</strain>
    </source>
</reference>
<dbReference type="EMBL" id="RKHO01000001">
    <property type="protein sequence ID" value="ROR91769.1"/>
    <property type="molecule type" value="Genomic_DNA"/>
</dbReference>
<comment type="caution">
    <text evidence="1">The sequence shown here is derived from an EMBL/GenBank/DDBJ whole genome shotgun (WGS) entry which is preliminary data.</text>
</comment>